<comment type="cofactor">
    <cofactor evidence="12">
        <name>pyridoxal 5'-phosphate</name>
        <dbReference type="ChEBI" id="CHEBI:597326"/>
    </cofactor>
    <text evidence="12">Binds 1 pyridoxal phosphate per subunit.</text>
</comment>
<evidence type="ECO:0000256" key="8">
    <source>
        <dbReference type="ARBA" id="ARBA00023096"/>
    </source>
</evidence>
<evidence type="ECO:0000256" key="5">
    <source>
        <dbReference type="ARBA" id="ARBA00022605"/>
    </source>
</evidence>
<dbReference type="PIRSF" id="PIRSF000525">
    <property type="entry name" value="SerC"/>
    <property type="match status" value="1"/>
</dbReference>
<dbReference type="GO" id="GO:0008615">
    <property type="term" value="P:pyridoxine biosynthetic process"/>
    <property type="evidence" value="ECO:0007669"/>
    <property type="project" value="UniProtKB-UniRule"/>
</dbReference>
<comment type="caution">
    <text evidence="14">The sequence shown here is derived from an EMBL/GenBank/DDBJ whole genome shotgun (WGS) entry which is preliminary data.</text>
</comment>
<evidence type="ECO:0000256" key="3">
    <source>
        <dbReference type="ARBA" id="ARBA00006904"/>
    </source>
</evidence>
<evidence type="ECO:0000256" key="9">
    <source>
        <dbReference type="ARBA" id="ARBA00023299"/>
    </source>
</evidence>
<keyword evidence="9 12" id="KW-0718">Serine biosynthesis</keyword>
<comment type="subunit">
    <text evidence="12">Homodimer.</text>
</comment>
<dbReference type="GO" id="GO:0005737">
    <property type="term" value="C:cytoplasm"/>
    <property type="evidence" value="ECO:0007669"/>
    <property type="project" value="UniProtKB-SubCell"/>
</dbReference>
<feature type="binding site" evidence="12">
    <location>
        <position position="155"/>
    </location>
    <ligand>
        <name>pyridoxal 5'-phosphate</name>
        <dbReference type="ChEBI" id="CHEBI:597326"/>
    </ligand>
</feature>
<dbReference type="RefSeq" id="WP_142888242.1">
    <property type="nucleotide sequence ID" value="NZ_VIKR01000001.1"/>
</dbReference>
<dbReference type="UniPathway" id="UPA00244">
    <property type="reaction ID" value="UER00311"/>
</dbReference>
<feature type="binding site" evidence="12">
    <location>
        <position position="103"/>
    </location>
    <ligand>
        <name>pyridoxal 5'-phosphate</name>
        <dbReference type="ChEBI" id="CHEBI:597326"/>
    </ligand>
</feature>
<dbReference type="PANTHER" id="PTHR43247:SF1">
    <property type="entry name" value="PHOSPHOSERINE AMINOTRANSFERASE"/>
    <property type="match status" value="1"/>
</dbReference>
<comment type="pathway">
    <text evidence="2 12">Amino-acid biosynthesis; L-serine biosynthesis; L-serine from 3-phospho-D-glycerate: step 2/3.</text>
</comment>
<dbReference type="NCBIfam" id="TIGR01364">
    <property type="entry name" value="serC_1"/>
    <property type="match status" value="1"/>
</dbReference>
<feature type="binding site" evidence="12">
    <location>
        <begin position="77"/>
        <end position="78"/>
    </location>
    <ligand>
        <name>pyridoxal 5'-phosphate</name>
        <dbReference type="ChEBI" id="CHEBI:597326"/>
    </ligand>
</feature>
<comment type="pathway">
    <text evidence="1 12">Cofactor biosynthesis; pyridoxine 5'-phosphate biosynthesis; pyridoxine 5'-phosphate from D-erythrose 4-phosphate: step 3/5.</text>
</comment>
<feature type="binding site" evidence="12">
    <location>
        <begin position="240"/>
        <end position="241"/>
    </location>
    <ligand>
        <name>pyridoxal 5'-phosphate</name>
        <dbReference type="ChEBI" id="CHEBI:597326"/>
    </ligand>
</feature>
<evidence type="ECO:0000256" key="6">
    <source>
        <dbReference type="ARBA" id="ARBA00022679"/>
    </source>
</evidence>
<feature type="domain" description="Aminotransferase class V" evidence="13">
    <location>
        <begin position="6"/>
        <end position="351"/>
    </location>
</feature>
<feature type="binding site" evidence="12">
    <location>
        <position position="197"/>
    </location>
    <ligand>
        <name>pyridoxal 5'-phosphate</name>
        <dbReference type="ChEBI" id="CHEBI:597326"/>
    </ligand>
</feature>
<dbReference type="GO" id="GO:0006564">
    <property type="term" value="P:L-serine biosynthetic process"/>
    <property type="evidence" value="ECO:0007669"/>
    <property type="project" value="UniProtKB-UniRule"/>
</dbReference>
<proteinExistence type="inferred from homology"/>
<keyword evidence="6 12" id="KW-0808">Transferase</keyword>
<dbReference type="GO" id="GO:0004648">
    <property type="term" value="F:O-phospho-L-serine:2-oxoglutarate aminotransferase activity"/>
    <property type="evidence" value="ECO:0007669"/>
    <property type="project" value="UniProtKB-UniRule"/>
</dbReference>
<dbReference type="PANTHER" id="PTHR43247">
    <property type="entry name" value="PHOSPHOSERINE AMINOTRANSFERASE"/>
    <property type="match status" value="1"/>
</dbReference>
<dbReference type="NCBIfam" id="NF003764">
    <property type="entry name" value="PRK05355.1"/>
    <property type="match status" value="1"/>
</dbReference>
<dbReference type="InterPro" id="IPR015424">
    <property type="entry name" value="PyrdxlP-dep_Trfase"/>
</dbReference>
<sequence>MTNPTYNFCAGPAALPKAVMEKAQQELLNWRNLGISVMEISHRSAEYQALATTAEANLRKLLNISDDYAILFLHGGATLQFSNIPMSLLNATNEAEYLSNGMWSGKAAKEARRYGNVNEIEIVATDSEGRRFVTDSGSWSRSDNPAYTHYTPNETIEGIRIGGKLPANSPVIADMSSCILSENIDVNDYAMIYAGAQKNIGPAGMTIVIVKKAFFEQMNFSQVPRVFNYQEQAKQGSMINTPPTYTWYLASLVFEWLLEQGGVAEMEQRAIARAEKLYSYIDADDFYSNPIAIKNRSRMNIPFILADNGLDGLFLEKAQAANLVGLKGHRSVGGMRASLYNSMPLEGVDALIEFMADFKRKYA</sequence>
<reference evidence="14 15" key="1">
    <citation type="submission" date="2019-06" db="EMBL/GenBank/DDBJ databases">
        <title>Draft genome of Aliikangiella marina GYP-15.</title>
        <authorList>
            <person name="Wang G."/>
        </authorList>
    </citation>
    <scope>NUCLEOTIDE SEQUENCE [LARGE SCALE GENOMIC DNA]</scope>
    <source>
        <strain evidence="14 15">GYP-15</strain>
    </source>
</reference>
<comment type="similarity">
    <text evidence="3 12">Belongs to the class-V pyridoxal-phosphate-dependent aminotransferase family. SerC subfamily.</text>
</comment>
<comment type="catalytic activity">
    <reaction evidence="10 12">
        <text>4-(phosphooxy)-L-threonine + 2-oxoglutarate = (R)-3-hydroxy-2-oxo-4-phosphooxybutanoate + L-glutamate</text>
        <dbReference type="Rhea" id="RHEA:16573"/>
        <dbReference type="ChEBI" id="CHEBI:16810"/>
        <dbReference type="ChEBI" id="CHEBI:29985"/>
        <dbReference type="ChEBI" id="CHEBI:58452"/>
        <dbReference type="ChEBI" id="CHEBI:58538"/>
        <dbReference type="EC" id="2.6.1.52"/>
    </reaction>
</comment>
<evidence type="ECO:0000313" key="15">
    <source>
        <dbReference type="Proteomes" id="UP000317839"/>
    </source>
</evidence>
<evidence type="ECO:0000256" key="7">
    <source>
        <dbReference type="ARBA" id="ARBA00022898"/>
    </source>
</evidence>
<accession>A0A545TI45</accession>
<organism evidence="14 15">
    <name type="scientific">Aliikangiella marina</name>
    <dbReference type="NCBI Taxonomy" id="1712262"/>
    <lineage>
        <taxon>Bacteria</taxon>
        <taxon>Pseudomonadati</taxon>
        <taxon>Pseudomonadota</taxon>
        <taxon>Gammaproteobacteria</taxon>
        <taxon>Oceanospirillales</taxon>
        <taxon>Pleioneaceae</taxon>
        <taxon>Aliikangiella</taxon>
    </lineage>
</organism>
<dbReference type="UniPathway" id="UPA00135">
    <property type="reaction ID" value="UER00197"/>
</dbReference>
<name>A0A545TI45_9GAMM</name>
<evidence type="ECO:0000256" key="10">
    <source>
        <dbReference type="ARBA" id="ARBA00047630"/>
    </source>
</evidence>
<evidence type="ECO:0000259" key="13">
    <source>
        <dbReference type="Pfam" id="PF00266"/>
    </source>
</evidence>
<keyword evidence="12" id="KW-0963">Cytoplasm</keyword>
<keyword evidence="7 12" id="KW-0663">Pyridoxal phosphate</keyword>
<feature type="binding site" evidence="12">
    <location>
        <position position="43"/>
    </location>
    <ligand>
        <name>L-glutamate</name>
        <dbReference type="ChEBI" id="CHEBI:29985"/>
    </ligand>
</feature>
<comment type="subcellular location">
    <subcellularLocation>
        <location evidence="12">Cytoplasm</location>
    </subcellularLocation>
</comment>
<dbReference type="GO" id="GO:0030170">
    <property type="term" value="F:pyridoxal phosphate binding"/>
    <property type="evidence" value="ECO:0007669"/>
    <property type="project" value="UniProtKB-UniRule"/>
</dbReference>
<evidence type="ECO:0000256" key="2">
    <source>
        <dbReference type="ARBA" id="ARBA00005099"/>
    </source>
</evidence>
<feature type="binding site" evidence="12">
    <location>
        <position position="174"/>
    </location>
    <ligand>
        <name>pyridoxal 5'-phosphate</name>
        <dbReference type="ChEBI" id="CHEBI:597326"/>
    </ligand>
</feature>
<dbReference type="InterPro" id="IPR000192">
    <property type="entry name" value="Aminotrans_V_dom"/>
</dbReference>
<dbReference type="InterPro" id="IPR015422">
    <property type="entry name" value="PyrdxlP-dep_Trfase_small"/>
</dbReference>
<comment type="function">
    <text evidence="12">Catalyzes the reversible conversion of 3-phosphohydroxypyruvate to phosphoserine and of 3-hydroxy-2-oxo-4-phosphonooxybutanoate to phosphohydroxythreonine.</text>
</comment>
<evidence type="ECO:0000256" key="11">
    <source>
        <dbReference type="ARBA" id="ARBA00049007"/>
    </source>
</evidence>
<dbReference type="OrthoDB" id="9809412at2"/>
<keyword evidence="5 12" id="KW-0028">Amino-acid biosynthesis</keyword>
<comment type="catalytic activity">
    <reaction evidence="11 12">
        <text>O-phospho-L-serine + 2-oxoglutarate = 3-phosphooxypyruvate + L-glutamate</text>
        <dbReference type="Rhea" id="RHEA:14329"/>
        <dbReference type="ChEBI" id="CHEBI:16810"/>
        <dbReference type="ChEBI" id="CHEBI:18110"/>
        <dbReference type="ChEBI" id="CHEBI:29985"/>
        <dbReference type="ChEBI" id="CHEBI:57524"/>
        <dbReference type="EC" id="2.6.1.52"/>
    </reaction>
</comment>
<dbReference type="FunFam" id="3.90.1150.10:FF:000006">
    <property type="entry name" value="Phosphoserine aminotransferase"/>
    <property type="match status" value="1"/>
</dbReference>
<protein>
    <recommendedName>
        <fullName evidence="12">Phosphoserine aminotransferase</fullName>
        <ecNumber evidence="12">2.6.1.52</ecNumber>
    </recommendedName>
    <alternativeName>
        <fullName evidence="12">Phosphohydroxythreonine aminotransferase</fullName>
        <shortName evidence="12">PSAT</shortName>
    </alternativeName>
</protein>
<dbReference type="AlphaFoldDB" id="A0A545TI45"/>
<evidence type="ECO:0000256" key="1">
    <source>
        <dbReference type="ARBA" id="ARBA00004915"/>
    </source>
</evidence>
<dbReference type="Gene3D" id="3.90.1150.10">
    <property type="entry name" value="Aspartate Aminotransferase, domain 1"/>
    <property type="match status" value="1"/>
</dbReference>
<dbReference type="SUPFAM" id="SSF53383">
    <property type="entry name" value="PLP-dependent transferases"/>
    <property type="match status" value="1"/>
</dbReference>
<keyword evidence="4 12" id="KW-0032">Aminotransferase</keyword>
<dbReference type="Proteomes" id="UP000317839">
    <property type="component" value="Unassembled WGS sequence"/>
</dbReference>
<comment type="caution">
    <text evidence="12">Lacks conserved residue(s) required for the propagation of feature annotation.</text>
</comment>
<evidence type="ECO:0000256" key="12">
    <source>
        <dbReference type="HAMAP-Rule" id="MF_00160"/>
    </source>
</evidence>
<dbReference type="InterPro" id="IPR015421">
    <property type="entry name" value="PyrdxlP-dep_Trfase_major"/>
</dbReference>
<dbReference type="Pfam" id="PF00266">
    <property type="entry name" value="Aminotran_5"/>
    <property type="match status" value="1"/>
</dbReference>
<dbReference type="Gene3D" id="3.40.640.10">
    <property type="entry name" value="Type I PLP-dependent aspartate aminotransferase-like (Major domain)"/>
    <property type="match status" value="1"/>
</dbReference>
<keyword evidence="8 12" id="KW-0664">Pyridoxine biosynthesis</keyword>
<evidence type="ECO:0000256" key="4">
    <source>
        <dbReference type="ARBA" id="ARBA00022576"/>
    </source>
</evidence>
<feature type="modified residue" description="N6-(pyridoxal phosphate)lysine" evidence="12">
    <location>
        <position position="198"/>
    </location>
</feature>
<keyword evidence="15" id="KW-1185">Reference proteome</keyword>
<dbReference type="EMBL" id="VIKR01000001">
    <property type="protein sequence ID" value="TQV76882.1"/>
    <property type="molecule type" value="Genomic_DNA"/>
</dbReference>
<dbReference type="EC" id="2.6.1.52" evidence="12"/>
<gene>
    <name evidence="12 14" type="primary">serC</name>
    <name evidence="14" type="ORF">FLL45_02710</name>
</gene>
<dbReference type="InterPro" id="IPR022278">
    <property type="entry name" value="Pser_aminoTfrase"/>
</dbReference>
<dbReference type="HAMAP" id="MF_00160">
    <property type="entry name" value="SerC_aminotrans_5"/>
    <property type="match status" value="1"/>
</dbReference>
<evidence type="ECO:0000313" key="14">
    <source>
        <dbReference type="EMBL" id="TQV76882.1"/>
    </source>
</evidence>
<dbReference type="FunFam" id="3.40.640.10:FF:000010">
    <property type="entry name" value="Phosphoserine aminotransferase"/>
    <property type="match status" value="1"/>
</dbReference>